<feature type="active site" description="Nucleophile" evidence="4">
    <location>
        <position position="39"/>
    </location>
</feature>
<dbReference type="InterPro" id="IPR050301">
    <property type="entry name" value="NTE"/>
</dbReference>
<dbReference type="Pfam" id="PF01734">
    <property type="entry name" value="Patatin"/>
    <property type="match status" value="1"/>
</dbReference>
<dbReference type="RefSeq" id="WP_188376247.1">
    <property type="nucleotide sequence ID" value="NZ_BMEL01000001.1"/>
</dbReference>
<dbReference type="GO" id="GO:0016042">
    <property type="term" value="P:lipid catabolic process"/>
    <property type="evidence" value="ECO:0007669"/>
    <property type="project" value="UniProtKB-UniRule"/>
</dbReference>
<dbReference type="CDD" id="cd07208">
    <property type="entry name" value="Pat_hypo_Ecoli_yjju_like"/>
    <property type="match status" value="1"/>
</dbReference>
<sequence length="283" mass="32714">MDQIGLVLEGGGMRGAYTAGVLDYLLDEELHFSYVAGTSAGACNGSSYVAKQRGRNYKVLVEYGDHPEYISFKRMMTHKQLFGMDFIFDTLPNQLVPFDYEAFMNRSTNFVVGTTNMKTGTPVYYNDFPDRESLLKIMRATSSLPLIAPSITYLGHELMDGGISDPIPIQHSIDSGNKKHVIVLTRNDGYIKPKMKWNWYFQRKYKNYPHFAQALQNRHSFYNKTMETIRNLEESHQAFVIRPTQPLKVNRIERNRNKLHHLYQLGYEDMKNRAKDLKSFIVS</sequence>
<name>A0A917ETS7_HALAA</name>
<evidence type="ECO:0000313" key="7">
    <source>
        <dbReference type="Proteomes" id="UP000660110"/>
    </source>
</evidence>
<dbReference type="SUPFAM" id="SSF52151">
    <property type="entry name" value="FabD/lysophospholipase-like"/>
    <property type="match status" value="1"/>
</dbReference>
<dbReference type="GO" id="GO:0016787">
    <property type="term" value="F:hydrolase activity"/>
    <property type="evidence" value="ECO:0007669"/>
    <property type="project" value="UniProtKB-UniRule"/>
</dbReference>
<comment type="caution">
    <text evidence="6">The sequence shown here is derived from an EMBL/GenBank/DDBJ whole genome shotgun (WGS) entry which is preliminary data.</text>
</comment>
<evidence type="ECO:0000256" key="1">
    <source>
        <dbReference type="ARBA" id="ARBA00022801"/>
    </source>
</evidence>
<reference evidence="6" key="2">
    <citation type="submission" date="2020-09" db="EMBL/GenBank/DDBJ databases">
        <authorList>
            <person name="Sun Q."/>
            <person name="Zhou Y."/>
        </authorList>
    </citation>
    <scope>NUCLEOTIDE SEQUENCE</scope>
    <source>
        <strain evidence="6">CGMCC 1.12153</strain>
    </source>
</reference>
<keyword evidence="3 4" id="KW-0443">Lipid metabolism</keyword>
<proteinExistence type="predicted"/>
<keyword evidence="1 4" id="KW-0378">Hydrolase</keyword>
<feature type="short sequence motif" description="DGA/G" evidence="4">
    <location>
        <begin position="160"/>
        <end position="162"/>
    </location>
</feature>
<dbReference type="PANTHER" id="PTHR14226:SF25">
    <property type="entry name" value="PHOSPHOESTERASE"/>
    <property type="match status" value="1"/>
</dbReference>
<dbReference type="InterPro" id="IPR002641">
    <property type="entry name" value="PNPLA_dom"/>
</dbReference>
<feature type="short sequence motif" description="GXGXXG" evidence="4">
    <location>
        <begin position="10"/>
        <end position="15"/>
    </location>
</feature>
<dbReference type="InterPro" id="IPR016035">
    <property type="entry name" value="Acyl_Trfase/lysoPLipase"/>
</dbReference>
<evidence type="ECO:0000256" key="3">
    <source>
        <dbReference type="ARBA" id="ARBA00023098"/>
    </source>
</evidence>
<protein>
    <submittedName>
        <fullName evidence="6">Patatin family protein</fullName>
    </submittedName>
</protein>
<feature type="active site" description="Proton acceptor" evidence="4">
    <location>
        <position position="160"/>
    </location>
</feature>
<gene>
    <name evidence="6" type="ORF">GCM10010954_08890</name>
</gene>
<feature type="domain" description="PNPLA" evidence="5">
    <location>
        <begin position="6"/>
        <end position="173"/>
    </location>
</feature>
<keyword evidence="7" id="KW-1185">Reference proteome</keyword>
<evidence type="ECO:0000256" key="4">
    <source>
        <dbReference type="PROSITE-ProRule" id="PRU01161"/>
    </source>
</evidence>
<evidence type="ECO:0000313" key="6">
    <source>
        <dbReference type="EMBL" id="GGF12407.1"/>
    </source>
</evidence>
<dbReference type="Gene3D" id="3.40.1090.10">
    <property type="entry name" value="Cytosolic phospholipase A2 catalytic domain"/>
    <property type="match status" value="2"/>
</dbReference>
<dbReference type="InterPro" id="IPR037483">
    <property type="entry name" value="YjjU-like"/>
</dbReference>
<evidence type="ECO:0000256" key="2">
    <source>
        <dbReference type="ARBA" id="ARBA00022963"/>
    </source>
</evidence>
<dbReference type="PROSITE" id="PS51635">
    <property type="entry name" value="PNPLA"/>
    <property type="match status" value="1"/>
</dbReference>
<dbReference type="AlphaFoldDB" id="A0A917ETS7"/>
<dbReference type="EMBL" id="BMEL01000001">
    <property type="protein sequence ID" value="GGF12407.1"/>
    <property type="molecule type" value="Genomic_DNA"/>
</dbReference>
<dbReference type="Pfam" id="PF19890">
    <property type="entry name" value="DUF6363"/>
    <property type="match status" value="1"/>
</dbReference>
<dbReference type="Proteomes" id="UP000660110">
    <property type="component" value="Unassembled WGS sequence"/>
</dbReference>
<organism evidence="6 7">
    <name type="scientific">Halobacillus andaensis</name>
    <dbReference type="NCBI Taxonomy" id="1176239"/>
    <lineage>
        <taxon>Bacteria</taxon>
        <taxon>Bacillati</taxon>
        <taxon>Bacillota</taxon>
        <taxon>Bacilli</taxon>
        <taxon>Bacillales</taxon>
        <taxon>Bacillaceae</taxon>
        <taxon>Halobacillus</taxon>
    </lineage>
</organism>
<dbReference type="InterPro" id="IPR045943">
    <property type="entry name" value="DUF6363"/>
</dbReference>
<dbReference type="PANTHER" id="PTHR14226">
    <property type="entry name" value="NEUROPATHY TARGET ESTERASE/SWISS CHEESE D.MELANOGASTER"/>
    <property type="match status" value="1"/>
</dbReference>
<reference evidence="6" key="1">
    <citation type="journal article" date="2014" name="Int. J. Syst. Evol. Microbiol.">
        <title>Complete genome sequence of Corynebacterium casei LMG S-19264T (=DSM 44701T), isolated from a smear-ripened cheese.</title>
        <authorList>
            <consortium name="US DOE Joint Genome Institute (JGI-PGF)"/>
            <person name="Walter F."/>
            <person name="Albersmeier A."/>
            <person name="Kalinowski J."/>
            <person name="Ruckert C."/>
        </authorList>
    </citation>
    <scope>NUCLEOTIDE SEQUENCE</scope>
    <source>
        <strain evidence="6">CGMCC 1.12153</strain>
    </source>
</reference>
<keyword evidence="2 4" id="KW-0442">Lipid degradation</keyword>
<accession>A0A917ETS7</accession>
<feature type="short sequence motif" description="GXSXG" evidence="4">
    <location>
        <begin position="37"/>
        <end position="41"/>
    </location>
</feature>
<evidence type="ECO:0000259" key="5">
    <source>
        <dbReference type="PROSITE" id="PS51635"/>
    </source>
</evidence>